<dbReference type="CDD" id="cd09111">
    <property type="entry name" value="PLDc_ymdC_like_1"/>
    <property type="match status" value="1"/>
</dbReference>
<dbReference type="KEGG" id="pbh:AAW51_1675"/>
<accession>A0A0G3BLY4</accession>
<dbReference type="RefSeq" id="WP_053013434.1">
    <property type="nucleotide sequence ID" value="NZ_CP011371.1"/>
</dbReference>
<dbReference type="AlphaFoldDB" id="A0A0G3BLY4"/>
<dbReference type="PANTHER" id="PTHR21248">
    <property type="entry name" value="CARDIOLIPIN SYNTHASE"/>
    <property type="match status" value="1"/>
</dbReference>
<feature type="domain" description="PLD phosphodiesterase" evidence="2">
    <location>
        <begin position="394"/>
        <end position="421"/>
    </location>
</feature>
<evidence type="ECO:0000256" key="1">
    <source>
        <dbReference type="SAM" id="SignalP"/>
    </source>
</evidence>
<dbReference type="PROSITE" id="PS50035">
    <property type="entry name" value="PLD"/>
    <property type="match status" value="2"/>
</dbReference>
<dbReference type="GO" id="GO:0032049">
    <property type="term" value="P:cardiolipin biosynthetic process"/>
    <property type="evidence" value="ECO:0007669"/>
    <property type="project" value="UniProtKB-ARBA"/>
</dbReference>
<keyword evidence="4" id="KW-1185">Reference proteome</keyword>
<dbReference type="EMBL" id="CP011371">
    <property type="protein sequence ID" value="AKJ28366.1"/>
    <property type="molecule type" value="Genomic_DNA"/>
</dbReference>
<feature type="chain" id="PRO_5005183979" evidence="1">
    <location>
        <begin position="18"/>
        <end position="503"/>
    </location>
</feature>
<dbReference type="SUPFAM" id="SSF56024">
    <property type="entry name" value="Phospholipase D/nuclease"/>
    <property type="match status" value="2"/>
</dbReference>
<evidence type="ECO:0000259" key="2">
    <source>
        <dbReference type="PROSITE" id="PS50035"/>
    </source>
</evidence>
<feature type="signal peptide" evidence="1">
    <location>
        <begin position="1"/>
        <end position="17"/>
    </location>
</feature>
<sequence length="503" mass="55348">MLALALAVLLLSGCAGLPPRGEPPATQALPQYRETTLGRLAATTAVHPRLSGFRLLVSGEDALGALIDLADHAEKTLDLQYYLIHNDESTRAILKHVTAAADRGVRVRFLLDDVHTAGEDHNLLHLAEHPNIEVRLFNPFPVGRFSMVTRVFGSLTDVTRINHRMHSKMFVADNAVAVTGGRNLGDPYYVRSPTSNFLDLDVLAAGPVVRQLSASFDEFWNSRLAYPVEVLVDRTLSPPEGSLALVAPPGTPEPERNTALRDELRAGGLALTWVPATVIADKPGKIVSEGDPELEQTMTDDVIALMAEAQREIIVISPYYVPGERGIKLTEALRERGVRLRVLTNSLAATDAPAVHIGYSRYREALLRQGVELHELQPKLGVPRSKKLGAFGSSRASLHVKAMVIDRRTVLVGSMNMDPRSANLNSEIGLVLRSPALAEQLARIYDEVTLHSSYRLGLAEGDRLKWTKEAPEDREEHFSEPEASRWLRLMLLLLTPFAPEEML</sequence>
<gene>
    <name evidence="3" type="ORF">AAW51_1675</name>
</gene>
<evidence type="ECO:0000313" key="4">
    <source>
        <dbReference type="Proteomes" id="UP000035352"/>
    </source>
</evidence>
<protein>
    <submittedName>
        <fullName evidence="3">Cardiolipin synthetase</fullName>
    </submittedName>
</protein>
<dbReference type="Pfam" id="PF13091">
    <property type="entry name" value="PLDc_2"/>
    <property type="match status" value="2"/>
</dbReference>
<dbReference type="InterPro" id="IPR025202">
    <property type="entry name" value="PLD-like_dom"/>
</dbReference>
<proteinExistence type="predicted"/>
<feature type="domain" description="PLD phosphodiesterase" evidence="2">
    <location>
        <begin position="161"/>
        <end position="188"/>
    </location>
</feature>
<dbReference type="GO" id="GO:0030572">
    <property type="term" value="F:phosphatidyltransferase activity"/>
    <property type="evidence" value="ECO:0007669"/>
    <property type="project" value="UniProtKB-ARBA"/>
</dbReference>
<dbReference type="Gene3D" id="3.30.870.10">
    <property type="entry name" value="Endonuclease Chain A"/>
    <property type="match status" value="2"/>
</dbReference>
<dbReference type="CDD" id="cd09113">
    <property type="entry name" value="PLDc_ymdC_like_2"/>
    <property type="match status" value="1"/>
</dbReference>
<keyword evidence="1" id="KW-0732">Signal</keyword>
<dbReference type="STRING" id="413882.AAW51_1675"/>
<dbReference type="InterPro" id="IPR001736">
    <property type="entry name" value="PLipase_D/transphosphatidylase"/>
</dbReference>
<dbReference type="PANTHER" id="PTHR21248:SF12">
    <property type="entry name" value="CARDIOLIPIN SYNTHASE C"/>
    <property type="match status" value="1"/>
</dbReference>
<name>A0A0G3BLY4_9BURK</name>
<evidence type="ECO:0000313" key="3">
    <source>
        <dbReference type="EMBL" id="AKJ28366.1"/>
    </source>
</evidence>
<dbReference type="PATRIC" id="fig|413882.6.peg.1761"/>
<reference evidence="3 4" key="1">
    <citation type="submission" date="2015-05" db="EMBL/GenBank/DDBJ databases">
        <authorList>
            <person name="Tang B."/>
            <person name="Yu Y."/>
        </authorList>
    </citation>
    <scope>NUCLEOTIDE SEQUENCE [LARGE SCALE GENOMIC DNA]</scope>
    <source>
        <strain evidence="3 4">DSM 7029</strain>
    </source>
</reference>
<dbReference type="Proteomes" id="UP000035352">
    <property type="component" value="Chromosome"/>
</dbReference>
<dbReference type="SMART" id="SM00155">
    <property type="entry name" value="PLDc"/>
    <property type="match status" value="2"/>
</dbReference>
<organism evidence="3 4">
    <name type="scientific">Caldimonas brevitalea</name>
    <dbReference type="NCBI Taxonomy" id="413882"/>
    <lineage>
        <taxon>Bacteria</taxon>
        <taxon>Pseudomonadati</taxon>
        <taxon>Pseudomonadota</taxon>
        <taxon>Betaproteobacteria</taxon>
        <taxon>Burkholderiales</taxon>
        <taxon>Sphaerotilaceae</taxon>
        <taxon>Caldimonas</taxon>
    </lineage>
</organism>